<evidence type="ECO:0000313" key="2">
    <source>
        <dbReference type="EMBL" id="BBM38043.1"/>
    </source>
</evidence>
<accession>A0A510JJM7</accession>
<dbReference type="Proteomes" id="UP000321892">
    <property type="component" value="Chromosome"/>
</dbReference>
<protein>
    <recommendedName>
        <fullName evidence="1">DDE-1 domain-containing protein</fullName>
    </recommendedName>
</protein>
<name>A0A510JJM7_9FUSO</name>
<feature type="domain" description="DDE-1" evidence="1">
    <location>
        <begin position="14"/>
        <end position="53"/>
    </location>
</feature>
<dbReference type="InterPro" id="IPR004875">
    <property type="entry name" value="DDE_SF_endonuclease_dom"/>
</dbReference>
<dbReference type="Gene3D" id="3.30.420.10">
    <property type="entry name" value="Ribonuclease H-like superfamily/Ribonuclease H"/>
    <property type="match status" value="1"/>
</dbReference>
<dbReference type="InterPro" id="IPR036397">
    <property type="entry name" value="RNaseH_sf"/>
</dbReference>
<dbReference type="GO" id="GO:0003676">
    <property type="term" value="F:nucleic acid binding"/>
    <property type="evidence" value="ECO:0007669"/>
    <property type="project" value="InterPro"/>
</dbReference>
<evidence type="ECO:0000313" key="3">
    <source>
        <dbReference type="Proteomes" id="UP000321892"/>
    </source>
</evidence>
<dbReference type="EMBL" id="AP019823">
    <property type="protein sequence ID" value="BBM38043.1"/>
    <property type="molecule type" value="Genomic_DNA"/>
</dbReference>
<organism evidence="2 3">
    <name type="scientific">Leptotrichia hofstadii</name>
    <dbReference type="NCBI Taxonomy" id="157688"/>
    <lineage>
        <taxon>Bacteria</taxon>
        <taxon>Fusobacteriati</taxon>
        <taxon>Fusobacteriota</taxon>
        <taxon>Fusobacteriia</taxon>
        <taxon>Fusobacteriales</taxon>
        <taxon>Leptotrichiaceae</taxon>
        <taxon>Leptotrichia</taxon>
    </lineage>
</organism>
<dbReference type="KEGG" id="lhf:JCM16775_0750"/>
<dbReference type="Pfam" id="PF03184">
    <property type="entry name" value="DDE_1"/>
    <property type="match status" value="1"/>
</dbReference>
<dbReference type="AlphaFoldDB" id="A0A510JJM7"/>
<sequence length="76" mass="9322">MKNPENIDIYRKTMESEFFEEWFREIFLKDIKKLRKKVLIVMDNIRFHRKSILEKMVKETASSVISSAIRLKWMAR</sequence>
<reference evidence="2 3" key="1">
    <citation type="submission" date="2019-07" db="EMBL/GenBank/DDBJ databases">
        <title>Complete Genome Sequence of Leptotrichia hofstadii Strain JCM16775.</title>
        <authorList>
            <person name="Watanabe S."/>
            <person name="Cui L."/>
        </authorList>
    </citation>
    <scope>NUCLEOTIDE SEQUENCE [LARGE SCALE GENOMIC DNA]</scope>
    <source>
        <strain evidence="2 3">JCM16775</strain>
    </source>
</reference>
<proteinExistence type="predicted"/>
<keyword evidence="3" id="KW-1185">Reference proteome</keyword>
<dbReference type="OrthoDB" id="2854648at2"/>
<evidence type="ECO:0000259" key="1">
    <source>
        <dbReference type="Pfam" id="PF03184"/>
    </source>
</evidence>
<gene>
    <name evidence="2" type="ORF">JCM16775_0750</name>
</gene>